<sequence>MGTKQDILIHLSELKERLAQEMPKVRKEIRLYEEKRTKGQLTEKPVLGPQFNV</sequence>
<name>K4IW11_PSYTT</name>
<keyword evidence="2" id="KW-1185">Reference proteome</keyword>
<dbReference type="KEGG" id="ptq:P700755_002942"/>
<reference evidence="1" key="1">
    <citation type="submission" date="2006-03" db="EMBL/GenBank/DDBJ databases">
        <authorList>
            <person name="Bowman J."/>
            <person name="Ferriera S."/>
            <person name="Johnson J."/>
            <person name="Kravitz S."/>
            <person name="Halpern A."/>
            <person name="Remington K."/>
            <person name="Beeson K."/>
            <person name="Tran B."/>
            <person name="Rogers Y.-H."/>
            <person name="Friedman R."/>
            <person name="Venter J.C."/>
        </authorList>
    </citation>
    <scope>NUCLEOTIDE SEQUENCE [LARGE SCALE GENOMIC DNA]</scope>
    <source>
        <strain evidence="1">ATCC 700755</strain>
    </source>
</reference>
<accession>K4IW11</accession>
<gene>
    <name evidence="1" type="ordered locus">P700755_002942</name>
</gene>
<dbReference type="EMBL" id="CP003879">
    <property type="protein sequence ID" value="AFU69645.1"/>
    <property type="molecule type" value="Genomic_DNA"/>
</dbReference>
<dbReference type="RefSeq" id="WP_015025202.1">
    <property type="nucleotide sequence ID" value="NC_018721.1"/>
</dbReference>
<organism evidence="1 2">
    <name type="scientific">Psychroflexus torquis (strain ATCC 700755 / CIP 106069 / ACAM 623)</name>
    <dbReference type="NCBI Taxonomy" id="313595"/>
    <lineage>
        <taxon>Bacteria</taxon>
        <taxon>Pseudomonadati</taxon>
        <taxon>Bacteroidota</taxon>
        <taxon>Flavobacteriia</taxon>
        <taxon>Flavobacteriales</taxon>
        <taxon>Flavobacteriaceae</taxon>
        <taxon>Psychroflexus</taxon>
    </lineage>
</organism>
<evidence type="ECO:0000313" key="2">
    <source>
        <dbReference type="Proteomes" id="UP000008514"/>
    </source>
</evidence>
<evidence type="ECO:0000313" key="1">
    <source>
        <dbReference type="EMBL" id="AFU69645.1"/>
    </source>
</evidence>
<dbReference type="HOGENOM" id="CLU_3065345_0_0_10"/>
<dbReference type="Proteomes" id="UP000008514">
    <property type="component" value="Chromosome"/>
</dbReference>
<proteinExistence type="predicted"/>
<dbReference type="AlphaFoldDB" id="K4IW11"/>
<protein>
    <submittedName>
        <fullName evidence="1">Uncharacterized protein</fullName>
    </submittedName>
</protein>
<dbReference type="eggNOG" id="ENOG502ZG96">
    <property type="taxonomic scope" value="Bacteria"/>
</dbReference>
<reference evidence="1" key="2">
    <citation type="submission" date="2012-09" db="EMBL/GenBank/DDBJ databases">
        <title>The complete sequence of Psychroflexus torquis an extreme psychrophile from sea-ice that is stimulated by light.</title>
        <authorList>
            <person name="Feng S."/>
            <person name="Powell S.M."/>
            <person name="Bowman J.P."/>
        </authorList>
    </citation>
    <scope>NUCLEOTIDE SEQUENCE [LARGE SCALE GENOMIC DNA]</scope>
    <source>
        <strain evidence="1">ATCC 700755</strain>
    </source>
</reference>